<dbReference type="EMBL" id="UINC01186090">
    <property type="protein sequence ID" value="SVD98140.1"/>
    <property type="molecule type" value="Genomic_DNA"/>
</dbReference>
<protein>
    <submittedName>
        <fullName evidence="1">Uncharacterized protein</fullName>
    </submittedName>
</protein>
<accession>A0A382ZS55</accession>
<sequence length="95" mass="11373">MIECLYPAIFKMVDKINDLKDLDCVFYGSFNKISYNQSKYLFSNKFDKDQEFLLFENILFSNEEKINTNALVTINVYKKNYSLNYFHVSKNCKHK</sequence>
<gene>
    <name evidence="1" type="ORF">METZ01_LOCUS450994</name>
</gene>
<name>A0A382ZS55_9ZZZZ</name>
<proteinExistence type="predicted"/>
<reference evidence="1" key="1">
    <citation type="submission" date="2018-05" db="EMBL/GenBank/DDBJ databases">
        <authorList>
            <person name="Lanie J.A."/>
            <person name="Ng W.-L."/>
            <person name="Kazmierczak K.M."/>
            <person name="Andrzejewski T.M."/>
            <person name="Davidsen T.M."/>
            <person name="Wayne K.J."/>
            <person name="Tettelin H."/>
            <person name="Glass J.I."/>
            <person name="Rusch D."/>
            <person name="Podicherti R."/>
            <person name="Tsui H.-C.T."/>
            <person name="Winkler M.E."/>
        </authorList>
    </citation>
    <scope>NUCLEOTIDE SEQUENCE</scope>
</reference>
<dbReference type="AlphaFoldDB" id="A0A382ZS55"/>
<evidence type="ECO:0000313" key="1">
    <source>
        <dbReference type="EMBL" id="SVD98140.1"/>
    </source>
</evidence>
<organism evidence="1">
    <name type="scientific">marine metagenome</name>
    <dbReference type="NCBI Taxonomy" id="408172"/>
    <lineage>
        <taxon>unclassified sequences</taxon>
        <taxon>metagenomes</taxon>
        <taxon>ecological metagenomes</taxon>
    </lineage>
</organism>